<accession>A0A2K1L159</accession>
<reference evidence="1 3" key="2">
    <citation type="journal article" date="2018" name="Plant J.">
        <title>The Physcomitrella patens chromosome-scale assembly reveals moss genome structure and evolution.</title>
        <authorList>
            <person name="Lang D."/>
            <person name="Ullrich K.K."/>
            <person name="Murat F."/>
            <person name="Fuchs J."/>
            <person name="Jenkins J."/>
            <person name="Haas F.B."/>
            <person name="Piednoel M."/>
            <person name="Gundlach H."/>
            <person name="Van Bel M."/>
            <person name="Meyberg R."/>
            <person name="Vives C."/>
            <person name="Morata J."/>
            <person name="Symeonidi A."/>
            <person name="Hiss M."/>
            <person name="Muchero W."/>
            <person name="Kamisugi Y."/>
            <person name="Saleh O."/>
            <person name="Blanc G."/>
            <person name="Decker E.L."/>
            <person name="van Gessel N."/>
            <person name="Grimwood J."/>
            <person name="Hayes R.D."/>
            <person name="Graham S.W."/>
            <person name="Gunter L.E."/>
            <person name="McDaniel S.F."/>
            <person name="Hoernstein S.N.W."/>
            <person name="Larsson A."/>
            <person name="Li F.W."/>
            <person name="Perroud P.F."/>
            <person name="Phillips J."/>
            <person name="Ranjan P."/>
            <person name="Rokshar D.S."/>
            <person name="Rothfels C.J."/>
            <person name="Schneider L."/>
            <person name="Shu S."/>
            <person name="Stevenson D.W."/>
            <person name="Thummler F."/>
            <person name="Tillich M."/>
            <person name="Villarreal Aguilar J.C."/>
            <person name="Widiez T."/>
            <person name="Wong G.K."/>
            <person name="Wymore A."/>
            <person name="Zhang Y."/>
            <person name="Zimmer A.D."/>
            <person name="Quatrano R.S."/>
            <person name="Mayer K.F.X."/>
            <person name="Goodstein D."/>
            <person name="Casacuberta J.M."/>
            <person name="Vandepoele K."/>
            <person name="Reski R."/>
            <person name="Cuming A.C."/>
            <person name="Tuskan G.A."/>
            <person name="Maumus F."/>
            <person name="Salse J."/>
            <person name="Schmutz J."/>
            <person name="Rensing S.A."/>
        </authorList>
    </citation>
    <scope>NUCLEOTIDE SEQUENCE [LARGE SCALE GENOMIC DNA]</scope>
    <source>
        <strain evidence="2 3">cv. Gransden 2004</strain>
    </source>
</reference>
<evidence type="ECO:0000313" key="2">
    <source>
        <dbReference type="EnsemblPlants" id="Pp3c2_11860V3.1"/>
    </source>
</evidence>
<sequence>MSSIPGPLYRGLLNQVNYLWIITLG</sequence>
<organism evidence="1">
    <name type="scientific">Physcomitrium patens</name>
    <name type="common">Spreading-leaved earth moss</name>
    <name type="synonym">Physcomitrella patens</name>
    <dbReference type="NCBI Taxonomy" id="3218"/>
    <lineage>
        <taxon>Eukaryota</taxon>
        <taxon>Viridiplantae</taxon>
        <taxon>Streptophyta</taxon>
        <taxon>Embryophyta</taxon>
        <taxon>Bryophyta</taxon>
        <taxon>Bryophytina</taxon>
        <taxon>Bryopsida</taxon>
        <taxon>Funariidae</taxon>
        <taxon>Funariales</taxon>
        <taxon>Funariaceae</taxon>
        <taxon>Physcomitrium</taxon>
    </lineage>
</organism>
<protein>
    <submittedName>
        <fullName evidence="1 2">Uncharacterized protein</fullName>
    </submittedName>
</protein>
<dbReference type="Proteomes" id="UP000006727">
    <property type="component" value="Chromosome 2"/>
</dbReference>
<dbReference type="AlphaFoldDB" id="A0A2K1L159"/>
<reference evidence="1 3" key="1">
    <citation type="journal article" date="2008" name="Science">
        <title>The Physcomitrella genome reveals evolutionary insights into the conquest of land by plants.</title>
        <authorList>
            <person name="Rensing S."/>
            <person name="Lang D."/>
            <person name="Zimmer A."/>
            <person name="Terry A."/>
            <person name="Salamov A."/>
            <person name="Shapiro H."/>
            <person name="Nishiyama T."/>
            <person name="Perroud P.-F."/>
            <person name="Lindquist E."/>
            <person name="Kamisugi Y."/>
            <person name="Tanahashi T."/>
            <person name="Sakakibara K."/>
            <person name="Fujita T."/>
            <person name="Oishi K."/>
            <person name="Shin-I T."/>
            <person name="Kuroki Y."/>
            <person name="Toyoda A."/>
            <person name="Suzuki Y."/>
            <person name="Hashimoto A."/>
            <person name="Yamaguchi K."/>
            <person name="Sugano A."/>
            <person name="Kohara Y."/>
            <person name="Fujiyama A."/>
            <person name="Anterola A."/>
            <person name="Aoki S."/>
            <person name="Ashton N."/>
            <person name="Barbazuk W.B."/>
            <person name="Barker E."/>
            <person name="Bennetzen J."/>
            <person name="Bezanilla M."/>
            <person name="Blankenship R."/>
            <person name="Cho S.H."/>
            <person name="Dutcher S."/>
            <person name="Estelle M."/>
            <person name="Fawcett J.A."/>
            <person name="Gundlach H."/>
            <person name="Hanada K."/>
            <person name="Heyl A."/>
            <person name="Hicks K.A."/>
            <person name="Hugh J."/>
            <person name="Lohr M."/>
            <person name="Mayer K."/>
            <person name="Melkozernov A."/>
            <person name="Murata T."/>
            <person name="Nelson D."/>
            <person name="Pils B."/>
            <person name="Prigge M."/>
            <person name="Reiss B."/>
            <person name="Renner T."/>
            <person name="Rombauts S."/>
            <person name="Rushton P."/>
            <person name="Sanderfoot A."/>
            <person name="Schween G."/>
            <person name="Shiu S.-H."/>
            <person name="Stueber K."/>
            <person name="Theodoulou F.L."/>
            <person name="Tu H."/>
            <person name="Van de Peer Y."/>
            <person name="Verrier P.J."/>
            <person name="Waters E."/>
            <person name="Wood A."/>
            <person name="Yang L."/>
            <person name="Cove D."/>
            <person name="Cuming A."/>
            <person name="Hasebe M."/>
            <person name="Lucas S."/>
            <person name="Mishler D.B."/>
            <person name="Reski R."/>
            <person name="Grigoriev I."/>
            <person name="Quatrano R.S."/>
            <person name="Boore J.L."/>
        </authorList>
    </citation>
    <scope>NUCLEOTIDE SEQUENCE [LARGE SCALE GENOMIC DNA]</scope>
    <source>
        <strain evidence="2 3">cv. Gransden 2004</strain>
    </source>
</reference>
<dbReference type="Gramene" id="Pp3c2_11860V3.1">
    <property type="protein sequence ID" value="Pp3c2_11860V3.1"/>
    <property type="gene ID" value="Pp3c2_11860"/>
</dbReference>
<evidence type="ECO:0000313" key="1">
    <source>
        <dbReference type="EMBL" id="PNR59766.1"/>
    </source>
</evidence>
<gene>
    <name evidence="1" type="ORF">PHYPA_002558</name>
</gene>
<dbReference type="InParanoid" id="A0A2K1L159"/>
<keyword evidence="3" id="KW-1185">Reference proteome</keyword>
<dbReference type="EnsemblPlants" id="Pp3c2_11860V3.1">
    <property type="protein sequence ID" value="Pp3c2_11860V3.1"/>
    <property type="gene ID" value="Pp3c2_11860"/>
</dbReference>
<evidence type="ECO:0000313" key="3">
    <source>
        <dbReference type="Proteomes" id="UP000006727"/>
    </source>
</evidence>
<name>A0A2K1L159_PHYPA</name>
<proteinExistence type="predicted"/>
<dbReference type="EMBL" id="ABEU02000002">
    <property type="protein sequence ID" value="PNR59766.1"/>
    <property type="molecule type" value="Genomic_DNA"/>
</dbReference>
<reference evidence="2" key="3">
    <citation type="submission" date="2020-12" db="UniProtKB">
        <authorList>
            <consortium name="EnsemblPlants"/>
        </authorList>
    </citation>
    <scope>IDENTIFICATION</scope>
</reference>